<gene>
    <name evidence="2" type="ORF">BL253_00520</name>
</gene>
<protein>
    <submittedName>
        <fullName evidence="2">Uncharacterized protein</fullName>
    </submittedName>
</protein>
<sequence length="106" mass="11426">MRPRTGRSPGSGEASPGSRPGVVGRDAHGKRALYSGERPPDPHGSGVTVNCSRCMRATTVGARRALTLLTPSLHLPIIRPRYPSLLRCPACRRASWVRLTLSVTRS</sequence>
<evidence type="ECO:0000313" key="2">
    <source>
        <dbReference type="EMBL" id="ONH33869.1"/>
    </source>
</evidence>
<accession>A0A1V2ILM2</accession>
<feature type="region of interest" description="Disordered" evidence="1">
    <location>
        <begin position="1"/>
        <end position="49"/>
    </location>
</feature>
<name>A0A1V2ILM2_9ACTN</name>
<organism evidence="2 3">
    <name type="scientific">Pseudofrankia asymbiotica</name>
    <dbReference type="NCBI Taxonomy" id="1834516"/>
    <lineage>
        <taxon>Bacteria</taxon>
        <taxon>Bacillati</taxon>
        <taxon>Actinomycetota</taxon>
        <taxon>Actinomycetes</taxon>
        <taxon>Frankiales</taxon>
        <taxon>Frankiaceae</taxon>
        <taxon>Pseudofrankia</taxon>
    </lineage>
</organism>
<dbReference type="AlphaFoldDB" id="A0A1V2ILM2"/>
<proteinExistence type="predicted"/>
<evidence type="ECO:0000256" key="1">
    <source>
        <dbReference type="SAM" id="MobiDB-lite"/>
    </source>
</evidence>
<dbReference type="EMBL" id="MOMC01000002">
    <property type="protein sequence ID" value="ONH33869.1"/>
    <property type="molecule type" value="Genomic_DNA"/>
</dbReference>
<reference evidence="3" key="1">
    <citation type="submission" date="2016-10" db="EMBL/GenBank/DDBJ databases">
        <title>Frankia sp. NRRL B-16386 Genome sequencing.</title>
        <authorList>
            <person name="Ghodhbane-Gtari F."/>
            <person name="Swanson E."/>
            <person name="Gueddou A."/>
            <person name="Hezbri K."/>
            <person name="Ktari K."/>
            <person name="Nouioui I."/>
            <person name="Morris K."/>
            <person name="Simpson S."/>
            <person name="Abebe-Akele F."/>
            <person name="Thomas K."/>
            <person name="Gtari M."/>
            <person name="Tisa L.S."/>
        </authorList>
    </citation>
    <scope>NUCLEOTIDE SEQUENCE [LARGE SCALE GENOMIC DNA]</scope>
    <source>
        <strain evidence="3">NRRL B-16386</strain>
    </source>
</reference>
<comment type="caution">
    <text evidence="2">The sequence shown here is derived from an EMBL/GenBank/DDBJ whole genome shotgun (WGS) entry which is preliminary data.</text>
</comment>
<dbReference type="Proteomes" id="UP000188929">
    <property type="component" value="Unassembled WGS sequence"/>
</dbReference>
<evidence type="ECO:0000313" key="3">
    <source>
        <dbReference type="Proteomes" id="UP000188929"/>
    </source>
</evidence>
<keyword evidence="3" id="KW-1185">Reference proteome</keyword>